<reference evidence="2" key="2">
    <citation type="journal article" date="2015" name="Fish Shellfish Immunol.">
        <title>Early steps in the European eel (Anguilla anguilla)-Vibrio vulnificus interaction in the gills: Role of the RtxA13 toxin.</title>
        <authorList>
            <person name="Callol A."/>
            <person name="Pajuelo D."/>
            <person name="Ebbesson L."/>
            <person name="Teles M."/>
            <person name="MacKenzie S."/>
            <person name="Amaro C."/>
        </authorList>
    </citation>
    <scope>NUCLEOTIDE SEQUENCE</scope>
</reference>
<organism evidence="2">
    <name type="scientific">Anguilla anguilla</name>
    <name type="common">European freshwater eel</name>
    <name type="synonym">Muraena anguilla</name>
    <dbReference type="NCBI Taxonomy" id="7936"/>
    <lineage>
        <taxon>Eukaryota</taxon>
        <taxon>Metazoa</taxon>
        <taxon>Chordata</taxon>
        <taxon>Craniata</taxon>
        <taxon>Vertebrata</taxon>
        <taxon>Euteleostomi</taxon>
        <taxon>Actinopterygii</taxon>
        <taxon>Neopterygii</taxon>
        <taxon>Teleostei</taxon>
        <taxon>Anguilliformes</taxon>
        <taxon>Anguillidae</taxon>
        <taxon>Anguilla</taxon>
    </lineage>
</organism>
<name>A0A0E9TNW8_ANGAN</name>
<reference evidence="2" key="1">
    <citation type="submission" date="2014-11" db="EMBL/GenBank/DDBJ databases">
        <authorList>
            <person name="Amaro Gonzalez C."/>
        </authorList>
    </citation>
    <scope>NUCLEOTIDE SEQUENCE</scope>
</reference>
<evidence type="ECO:0000256" key="1">
    <source>
        <dbReference type="SAM" id="MobiDB-lite"/>
    </source>
</evidence>
<accession>A0A0E9TNW8</accession>
<proteinExistence type="predicted"/>
<dbReference type="AlphaFoldDB" id="A0A0E9TNW8"/>
<evidence type="ECO:0000313" key="2">
    <source>
        <dbReference type="EMBL" id="JAH55389.1"/>
    </source>
</evidence>
<sequence length="25" mass="2754">MQSANCASAHAATCYSRHWHSPHSI</sequence>
<dbReference type="EMBL" id="GBXM01053188">
    <property type="protein sequence ID" value="JAH55389.1"/>
    <property type="molecule type" value="Transcribed_RNA"/>
</dbReference>
<protein>
    <submittedName>
        <fullName evidence="2">Uncharacterized protein</fullName>
    </submittedName>
</protein>
<feature type="region of interest" description="Disordered" evidence="1">
    <location>
        <begin position="1"/>
        <end position="25"/>
    </location>
</feature>